<dbReference type="SUPFAM" id="SSF50956">
    <property type="entry name" value="Thermostable phytase (3-phytase)"/>
    <property type="match status" value="1"/>
</dbReference>
<organism evidence="2 3">
    <name type="scientific">Parvularcula mediterranea</name>
    <dbReference type="NCBI Taxonomy" id="2732508"/>
    <lineage>
        <taxon>Bacteria</taxon>
        <taxon>Pseudomonadati</taxon>
        <taxon>Pseudomonadota</taxon>
        <taxon>Alphaproteobacteria</taxon>
        <taxon>Parvularculales</taxon>
        <taxon>Parvularculaceae</taxon>
        <taxon>Parvularcula</taxon>
    </lineage>
</organism>
<dbReference type="EMBL" id="JABFCX010000003">
    <property type="protein sequence ID" value="NNU16516.1"/>
    <property type="molecule type" value="Genomic_DNA"/>
</dbReference>
<keyword evidence="3" id="KW-1185">Reference proteome</keyword>
<gene>
    <name evidence="2" type="ORF">HK107_09310</name>
</gene>
<proteinExistence type="predicted"/>
<dbReference type="Proteomes" id="UP000536835">
    <property type="component" value="Unassembled WGS sequence"/>
</dbReference>
<evidence type="ECO:0000313" key="2">
    <source>
        <dbReference type="EMBL" id="NNU16516.1"/>
    </source>
</evidence>
<evidence type="ECO:0008006" key="4">
    <source>
        <dbReference type="Google" id="ProtNLM"/>
    </source>
</evidence>
<comment type="caution">
    <text evidence="2">The sequence shown here is derived from an EMBL/GenBank/DDBJ whole genome shotgun (WGS) entry which is preliminary data.</text>
</comment>
<name>A0A7Y3RLW9_9PROT</name>
<feature type="chain" id="PRO_5030593553" description="Phytase-like domain-containing protein" evidence="1">
    <location>
        <begin position="19"/>
        <end position="267"/>
    </location>
</feature>
<protein>
    <recommendedName>
        <fullName evidence="4">Phytase-like domain-containing protein</fullName>
    </recommendedName>
</protein>
<accession>A0A7Y3RLW9</accession>
<evidence type="ECO:0000256" key="1">
    <source>
        <dbReference type="SAM" id="SignalP"/>
    </source>
</evidence>
<keyword evidence="1" id="KW-0732">Signal</keyword>
<reference evidence="2 3" key="1">
    <citation type="submission" date="2020-05" db="EMBL/GenBank/DDBJ databases">
        <title>Parvularcula mediterraneae sp. nov., isolated from polypropylene straw from shallow seawater of the seashore of Laganas in Zakynthos island, Greece.</title>
        <authorList>
            <person name="Szabo I."/>
            <person name="Al-Omari J."/>
            <person name="Rado J."/>
            <person name="Szerdahelyi G.S."/>
        </authorList>
    </citation>
    <scope>NUCLEOTIDE SEQUENCE [LARGE SCALE GENOMIC DNA]</scope>
    <source>
        <strain evidence="2 3">ZS-1/3</strain>
    </source>
</reference>
<dbReference type="RefSeq" id="WP_173199039.1">
    <property type="nucleotide sequence ID" value="NZ_JABFCX010000003.1"/>
</dbReference>
<feature type="signal peptide" evidence="1">
    <location>
        <begin position="1"/>
        <end position="18"/>
    </location>
</feature>
<sequence length="267" mass="29161">MLRALLSFALLTLPSAAAQEYELPDQIRLEKVLEEVSGLAPVDGPGADDVMRAMVYAHDDERGIVYLVETNGGHIRGKIKLGKPSVKADFEGVTATEDFLYLVTSSGLIYEAPIEDEPGTVRFNVYDTGVSARCEVEGLTTSGDGGLFLLCKEDRGRLTIHRWSLETRLSEPEVWVSLPPRDLPVPAGMRWTGLERDTKTGDVLVLGHSPALVMRLSSEGEPKSVFRLVDGIHPQPEGIALTAYGSLLIADEGRGKRATMKEYLPKD</sequence>
<evidence type="ECO:0000313" key="3">
    <source>
        <dbReference type="Proteomes" id="UP000536835"/>
    </source>
</evidence>
<dbReference type="AlphaFoldDB" id="A0A7Y3RLW9"/>